<accession>A0ABY2SKG5</accession>
<dbReference type="EMBL" id="SZPQ01000015">
    <property type="protein sequence ID" value="TKI06074.1"/>
    <property type="molecule type" value="Genomic_DNA"/>
</dbReference>
<dbReference type="SUPFAM" id="SSF63829">
    <property type="entry name" value="Calcium-dependent phosphotriesterase"/>
    <property type="match status" value="1"/>
</dbReference>
<dbReference type="RefSeq" id="WP_136990241.1">
    <property type="nucleotide sequence ID" value="NZ_SZPQ01000015.1"/>
</dbReference>
<protein>
    <submittedName>
        <fullName evidence="2">Uncharacterized protein</fullName>
    </submittedName>
</protein>
<keyword evidence="1" id="KW-1133">Transmembrane helix</keyword>
<name>A0ABY2SKG5_9HYPH</name>
<gene>
    <name evidence="2" type="ORF">FCN80_11155</name>
</gene>
<proteinExistence type="predicted"/>
<feature type="transmembrane region" description="Helical" evidence="1">
    <location>
        <begin position="1519"/>
        <end position="1540"/>
    </location>
</feature>
<dbReference type="Proteomes" id="UP000305202">
    <property type="component" value="Unassembled WGS sequence"/>
</dbReference>
<keyword evidence="1" id="KW-0812">Transmembrane</keyword>
<comment type="caution">
    <text evidence="2">The sequence shown here is derived from an EMBL/GenBank/DDBJ whole genome shotgun (WGS) entry which is preliminary data.</text>
</comment>
<evidence type="ECO:0000313" key="3">
    <source>
        <dbReference type="Proteomes" id="UP000305202"/>
    </source>
</evidence>
<keyword evidence="1" id="KW-0472">Membrane</keyword>
<organism evidence="2 3">
    <name type="scientific">Martelella alba</name>
    <dbReference type="NCBI Taxonomy" id="2590451"/>
    <lineage>
        <taxon>Bacteria</taxon>
        <taxon>Pseudomonadati</taxon>
        <taxon>Pseudomonadota</taxon>
        <taxon>Alphaproteobacteria</taxon>
        <taxon>Hyphomicrobiales</taxon>
        <taxon>Aurantimonadaceae</taxon>
        <taxon>Martelella</taxon>
    </lineage>
</organism>
<sequence>MTLSETYGGTGIDGAFFAVASSPAPLARPISPGRGRTRRNAPVLPPAAHADWRYHVAWYLRQHAAAQLDLARFDDLTLAETILDGLERFPALTAEIARLTLGGSRFYGERKGERLAEVQQKSLIGRALCQLLYGEDGIEMYLARLFAANRAVTQGEFIKRVGACGENCLGEKARRAWRLRYLAFEIPVFVLHDAFRTQPGGRRKDDKHDDAEKTDNLWVGSLTWTLMQFGARLIALQDPEKLESATAGQMMALGLELTDLFRQGQLVSGVEATMYLGLLLFYLRARPKFTLDKLNGEGVLRQAFGDFIEELATYQSVVRQVQESLADYKKGYEQLVWRSRENAARMLLRKYCGSIGALSLVNTSYLQMRPFISRPDPVRQLMQKPSGQRCRSTGKRIPHLDVYFSRAVEAYAKKIRKLDIALLKASFRPSDISDDHLQHNDYAFLLKAQTQWVKLRLIRKRQVREMFFSNRAVVYYNKPDTLFFRAQWSGETRFFVLKITREGYTIKKVNLSTPDLDELRPYMENWPDIDIASYHQLSIVAWQKEGAGKSTAQPLVKLLAEYAELHYRYYSRKIYEKGLENDTSYFSKISHAIVDYIIPFYSCINSLINENHKAAFTECLTDAVLVAIPFSFAGIKAGKTLFRGGAMTLAQATIGPAFRASERQIFKTTLPTSTQIAGGIRGTRAQAIQYLNVIGKEFLMILDPGVVPLSALSVISKGLFRAITDKSILPLAPLASSFKKIALELPKIALGTDLLDFPIIYGYGRDGLDPINVDIKGVSYSVLRLKNSSLVVVETGEMAHSGHPLYVQLDIQNQRGFPKKYLCVNRGGDFCRLEIYRQPELDNTLNNTETLFIKKSGEWRFSFSLNTPVRLAVAYPFSSLTHVDTSWVVFEIDGRRWGFERHSGALAQVGDSDNWREEHRSRRETIAMLEPGTNNRSFNLRLIPFQADDNRAAAFYHHRQWLSLVADYVLPDQASSAGPVSIHDDTTLNVKIGERRFRLSPQPHAATFLLIHPRESERPAYRLSYTVGNNGFVLAAPSAALHVHRIGELLRQKIEMQTPTNASRFSEYLLPPLLCGAFRDGNRLFLRIGDRTVGIAPLHNAFYACTREDGTPMDWTLRYELFTGSFELVGETDDIPLSLAEVGASWFEAFAGRLFNQEDYPTLHALCHHVGGEYGKSALNARLRQVALLLRLDEKRRKALLHASSAVLRTFLMERARGSLWPVEFPALALWARAEDIINTCLSRQAGDKSWLSRILSRVKEGAWRIPPPVMMTQGHEQHIFLLNKVEDATHGPNNTDFAVNILADGLYASPISEGPGIRRWLPANRHIQHTIVSKVHLSGFRQPTLWTNEYGDIWVQAPDGTRTRLLCQSCPAAIKVDTIVMSPDGAIVVLIRSLSSSLQRAEFYRLPGESRSETPQSLEAYETLLVTDFIGSPELWWVTDEGKLFIPQDTHWRRHDQCQKRWVAPEGYRPNFVSADQRYIGYNIRDPDQGNNEILLFDIGNAHWQRLVRDMPPKRPGYGLGAVVSVAFSALNMIAALGFSDGYVELYRIDDTPNGTMAASLGHHFLPLARLVLPDAHYPKPKQMALKFDNAFDRLLALHDIGDFSAVGPSNGTYILSEIVLRAGDAP</sequence>
<evidence type="ECO:0000256" key="1">
    <source>
        <dbReference type="SAM" id="Phobius"/>
    </source>
</evidence>
<evidence type="ECO:0000313" key="2">
    <source>
        <dbReference type="EMBL" id="TKI06074.1"/>
    </source>
</evidence>
<reference evidence="2 3" key="1">
    <citation type="submission" date="2019-04" db="EMBL/GenBank/DDBJ databases">
        <authorList>
            <person name="Li M."/>
            <person name="Gao C."/>
        </authorList>
    </citation>
    <scope>NUCLEOTIDE SEQUENCE [LARGE SCALE GENOMIC DNA]</scope>
    <source>
        <strain evidence="2 3">BGMRC 2031</strain>
    </source>
</reference>
<keyword evidence="3" id="KW-1185">Reference proteome</keyword>